<gene>
    <name evidence="4" type="ORF">CBOVIS_LOCUS12310</name>
</gene>
<accession>A0A8S1FDZ8</accession>
<feature type="compositionally biased region" description="Basic and acidic residues" evidence="1">
    <location>
        <begin position="440"/>
        <end position="453"/>
    </location>
</feature>
<proteinExistence type="predicted"/>
<feature type="region of interest" description="Disordered" evidence="1">
    <location>
        <begin position="524"/>
        <end position="547"/>
    </location>
</feature>
<feature type="compositionally biased region" description="Basic and acidic residues" evidence="1">
    <location>
        <begin position="416"/>
        <end position="430"/>
    </location>
</feature>
<dbReference type="InterPro" id="IPR057507">
    <property type="entry name" value="Sha_B-like_N"/>
</dbReference>
<evidence type="ECO:0000259" key="3">
    <source>
        <dbReference type="Pfam" id="PF23328"/>
    </source>
</evidence>
<feature type="transmembrane region" description="Helical" evidence="2">
    <location>
        <begin position="259"/>
        <end position="283"/>
    </location>
</feature>
<reference evidence="4 5" key="1">
    <citation type="submission" date="2020-04" db="EMBL/GenBank/DDBJ databases">
        <authorList>
            <person name="Laetsch R D."/>
            <person name="Stevens L."/>
            <person name="Kumar S."/>
            <person name="Blaxter L. M."/>
        </authorList>
    </citation>
    <scope>NUCLEOTIDE SEQUENCE [LARGE SCALE GENOMIC DNA]</scope>
</reference>
<evidence type="ECO:0000256" key="2">
    <source>
        <dbReference type="SAM" id="Phobius"/>
    </source>
</evidence>
<feature type="region of interest" description="Disordered" evidence="1">
    <location>
        <begin position="389"/>
        <end position="495"/>
    </location>
</feature>
<evidence type="ECO:0000256" key="1">
    <source>
        <dbReference type="SAM" id="MobiDB-lite"/>
    </source>
</evidence>
<keyword evidence="2" id="KW-1133">Transmembrane helix</keyword>
<sequence length="547" mass="62538">MLSIFLLIRLVGSASILTSTVPSHRFDRLIHSVVRKTSHGDILHPTLCPSACQHLYHADNFSHQLTACACQCPESRPVYLSTVGFCVDRISKEECRETIRWQTDSPVDRLVPVVRLSPHTIVLPNNPLQFSEAGVIVNSEGKANCTLGRVFYENIHHKWKTPPRKSVLFELTYMNNMPILYFRGTEFDASFLAGAVVQIKMRCDTRNESNQEFCIALRISGISGDPTDILQLNTEFAGAFQHADRGAGIVEEPGWRIEMILLLAFVAFIVITLTSTFVVWNICWKIKKRKLISDFQMQFIQQYRHQQNKMNAQLSIDDIDIEEDVGAPHGLLSNRRRLYFSSEYFDRDLLENPPPMAEQFLYDLRRMVDVAKERIRQRRFIPVLGSITEEPEEEVETEESVHGHDEQMTISQESSPRSEPKSVDSGRESKEDSEDDEDVKQESRVSDIVKNFEKSLTPRPSQLPILRTSSMKLRKNSDENGPKLSRLPQPKSFVTEKKNELECRIRAPSSFGGRSLKERKGYAVYPSDGTFNKSLPRRPKRLVTPPN</sequence>
<name>A0A8S1FDZ8_9PELO</name>
<organism evidence="4 5">
    <name type="scientific">Caenorhabditis bovis</name>
    <dbReference type="NCBI Taxonomy" id="2654633"/>
    <lineage>
        <taxon>Eukaryota</taxon>
        <taxon>Metazoa</taxon>
        <taxon>Ecdysozoa</taxon>
        <taxon>Nematoda</taxon>
        <taxon>Chromadorea</taxon>
        <taxon>Rhabditida</taxon>
        <taxon>Rhabditina</taxon>
        <taxon>Rhabditomorpha</taxon>
        <taxon>Rhabditoidea</taxon>
        <taxon>Rhabditidae</taxon>
        <taxon>Peloderinae</taxon>
        <taxon>Caenorhabditis</taxon>
    </lineage>
</organism>
<dbReference type="Proteomes" id="UP000494206">
    <property type="component" value="Unassembled WGS sequence"/>
</dbReference>
<keyword evidence="2" id="KW-0472">Membrane</keyword>
<dbReference type="PANTHER" id="PTHR39387:SF1">
    <property type="entry name" value="SHAVENOID, ISOFORM B"/>
    <property type="match status" value="1"/>
</dbReference>
<evidence type="ECO:0000313" key="5">
    <source>
        <dbReference type="Proteomes" id="UP000494206"/>
    </source>
</evidence>
<comment type="caution">
    <text evidence="4">The sequence shown here is derived from an EMBL/GenBank/DDBJ whole genome shotgun (WGS) entry which is preliminary data.</text>
</comment>
<dbReference type="GO" id="GO:0005938">
    <property type="term" value="C:cell cortex"/>
    <property type="evidence" value="ECO:0007669"/>
    <property type="project" value="TreeGrafter"/>
</dbReference>
<dbReference type="Pfam" id="PF23328">
    <property type="entry name" value="Sha_B_N"/>
    <property type="match status" value="1"/>
</dbReference>
<dbReference type="AlphaFoldDB" id="A0A8S1FDZ8"/>
<dbReference type="PANTHER" id="PTHR39387">
    <property type="entry name" value="SHAVENOID, ISOFORM B"/>
    <property type="match status" value="1"/>
</dbReference>
<feature type="domain" description="Shavenoid isoform B-like N-terminal" evidence="3">
    <location>
        <begin position="31"/>
        <end position="90"/>
    </location>
</feature>
<keyword evidence="5" id="KW-1185">Reference proteome</keyword>
<dbReference type="OrthoDB" id="5822275at2759"/>
<feature type="compositionally biased region" description="Acidic residues" evidence="1">
    <location>
        <begin position="389"/>
        <end position="398"/>
    </location>
</feature>
<evidence type="ECO:0000313" key="4">
    <source>
        <dbReference type="EMBL" id="CAB3410848.1"/>
    </source>
</evidence>
<keyword evidence="2" id="KW-0812">Transmembrane</keyword>
<dbReference type="EMBL" id="CADEPM010000011">
    <property type="protein sequence ID" value="CAB3410848.1"/>
    <property type="molecule type" value="Genomic_DNA"/>
</dbReference>
<protein>
    <recommendedName>
        <fullName evidence="3">Shavenoid isoform B-like N-terminal domain-containing protein</fullName>
    </recommendedName>
</protein>